<accession>A0A183B536</accession>
<protein>
    <submittedName>
        <fullName evidence="4">FXYD domain-containing ion transport regulator</fullName>
    </submittedName>
</protein>
<reference evidence="2 3" key="2">
    <citation type="submission" date="2018-11" db="EMBL/GenBank/DDBJ databases">
        <authorList>
            <consortium name="Pathogen Informatics"/>
        </authorList>
    </citation>
    <scope>NUCLEOTIDE SEQUENCE [LARGE SCALE GENOMIC DNA]</scope>
    <source>
        <strain evidence="2 3">Egypt</strain>
    </source>
</reference>
<keyword evidence="1" id="KW-0812">Transmembrane</keyword>
<dbReference type="EMBL" id="UZAN01057272">
    <property type="protein sequence ID" value="VDP91592.1"/>
    <property type="molecule type" value="Genomic_DNA"/>
</dbReference>
<dbReference type="Proteomes" id="UP000272942">
    <property type="component" value="Unassembled WGS sequence"/>
</dbReference>
<name>A0A183B536_9TREM</name>
<feature type="transmembrane region" description="Helical" evidence="1">
    <location>
        <begin position="38"/>
        <end position="58"/>
    </location>
</feature>
<dbReference type="OrthoDB" id="6264453at2759"/>
<gene>
    <name evidence="2" type="ORF">ECPE_LOCUS14320</name>
</gene>
<keyword evidence="3" id="KW-1185">Reference proteome</keyword>
<evidence type="ECO:0000313" key="4">
    <source>
        <dbReference type="WBParaSite" id="ECPE_0001436101-mRNA-1"/>
    </source>
</evidence>
<evidence type="ECO:0000256" key="1">
    <source>
        <dbReference type="SAM" id="Phobius"/>
    </source>
</evidence>
<organism evidence="4">
    <name type="scientific">Echinostoma caproni</name>
    <dbReference type="NCBI Taxonomy" id="27848"/>
    <lineage>
        <taxon>Eukaryota</taxon>
        <taxon>Metazoa</taxon>
        <taxon>Spiralia</taxon>
        <taxon>Lophotrochozoa</taxon>
        <taxon>Platyhelminthes</taxon>
        <taxon>Trematoda</taxon>
        <taxon>Digenea</taxon>
        <taxon>Plagiorchiida</taxon>
        <taxon>Echinostomata</taxon>
        <taxon>Echinostomatoidea</taxon>
        <taxon>Echinostomatidae</taxon>
        <taxon>Echinostoma</taxon>
    </lineage>
</organism>
<proteinExistence type="predicted"/>
<keyword evidence="1" id="KW-1133">Transmembrane helix</keyword>
<evidence type="ECO:0000313" key="3">
    <source>
        <dbReference type="Proteomes" id="UP000272942"/>
    </source>
</evidence>
<evidence type="ECO:0000313" key="2">
    <source>
        <dbReference type="EMBL" id="VDP91592.1"/>
    </source>
</evidence>
<keyword evidence="1" id="KW-0472">Membrane</keyword>
<sequence>MYSVSALTLEEAQADPEKYIRYDTEPYSQMKHMLLSSAITYGILLLSLFGTHLIVCMTQPGGGRNPRRSK</sequence>
<reference evidence="4" key="1">
    <citation type="submission" date="2016-06" db="UniProtKB">
        <authorList>
            <consortium name="WormBaseParasite"/>
        </authorList>
    </citation>
    <scope>IDENTIFICATION</scope>
</reference>
<dbReference type="WBParaSite" id="ECPE_0001436101-mRNA-1">
    <property type="protein sequence ID" value="ECPE_0001436101-mRNA-1"/>
    <property type="gene ID" value="ECPE_0001436101"/>
</dbReference>
<dbReference type="AlphaFoldDB" id="A0A183B536"/>